<gene>
    <name evidence="1" type="ORF">BQ3484_550</name>
</gene>
<name>A0A1M7XVR8_9VIRU</name>
<keyword evidence="2" id="KW-1185">Reference proteome</keyword>
<proteinExistence type="predicted"/>
<organism evidence="1 2">
    <name type="scientific">Cedratvirus A11</name>
    <dbReference type="NCBI Taxonomy" id="1903266"/>
    <lineage>
        <taxon>Viruses</taxon>
        <taxon>Pithoviruses</taxon>
        <taxon>Orthocedratvirinae</taxon>
        <taxon>Alphacedratvirus</taxon>
        <taxon>Alphacedratvirus aljazairmassiliense</taxon>
    </lineage>
</organism>
<dbReference type="KEGG" id="vg:30523540"/>
<protein>
    <submittedName>
        <fullName evidence="1">Uncharacterized protein</fullName>
    </submittedName>
</protein>
<dbReference type="GeneID" id="30523540"/>
<accession>A0A1M7XVR8</accession>
<dbReference type="Proteomes" id="UP000201465">
    <property type="component" value="Segment"/>
</dbReference>
<dbReference type="EMBL" id="LT671577">
    <property type="protein sequence ID" value="SHO33618.1"/>
    <property type="molecule type" value="Genomic_DNA"/>
</dbReference>
<evidence type="ECO:0000313" key="2">
    <source>
        <dbReference type="Proteomes" id="UP000201465"/>
    </source>
</evidence>
<evidence type="ECO:0000313" key="1">
    <source>
        <dbReference type="EMBL" id="SHO33618.1"/>
    </source>
</evidence>
<reference evidence="1 2" key="1">
    <citation type="submission" date="2016-11" db="EMBL/GenBank/DDBJ databases">
        <authorList>
            <consortium name="Urmite Genomes"/>
        </authorList>
    </citation>
    <scope>NUCLEOTIDE SEQUENCE [LARGE SCALE GENOMIC DNA]</scope>
    <source>
        <strain evidence="1 2">A11</strain>
    </source>
</reference>
<dbReference type="RefSeq" id="YP_009329490.1">
    <property type="nucleotide sequence ID" value="NC_032108.1"/>
</dbReference>
<sequence length="169" mass="19796">MSCPYCLSTPSPKNYKMHVEKCKSYVDHARKVFSNQTITEIPPKNTGFCCRYCSGMSFRDKDTKLSHEELCKRKILYARKIFNHSSYEKDIRYLVSGISCDSHFVNFTLWIKNYASGDLANKLSQGDIFAHQIYRHMCFIFLACVNKNLYQQAMDFIFVLKDEIIDMAY</sequence>